<reference evidence="2 3" key="1">
    <citation type="submission" date="2019-03" db="EMBL/GenBank/DDBJ databases">
        <title>Draft Genome Sequence of Massilia arenosa sp. nov., a Novel Massilia Species Isolated from a Sandy-loam Maize Soil.</title>
        <authorList>
            <person name="Raths R."/>
            <person name="Peta V."/>
            <person name="Bucking H."/>
        </authorList>
    </citation>
    <scope>NUCLEOTIDE SEQUENCE [LARGE SCALE GENOMIC DNA]</scope>
    <source>
        <strain evidence="2 3">MC02</strain>
    </source>
</reference>
<dbReference type="AlphaFoldDB" id="A0A4Y9S2C4"/>
<dbReference type="Proteomes" id="UP000298438">
    <property type="component" value="Unassembled WGS sequence"/>
</dbReference>
<feature type="domain" description="DJ-1/PfpI" evidence="1">
    <location>
        <begin position="9"/>
        <end position="180"/>
    </location>
</feature>
<dbReference type="EMBL" id="SPVF01000232">
    <property type="protein sequence ID" value="TFW15452.1"/>
    <property type="molecule type" value="Genomic_DNA"/>
</dbReference>
<keyword evidence="3" id="KW-1185">Reference proteome</keyword>
<sequence>MNARSEVVVGIYLFDQVELLDFAAPFEVFTTASRVAARRGMDVRFEVVTLAMAPGRYQARAGLELPAAQGLHDHPPLDIVIVPGGVVDGQRALAPLSAWLRQQAATVPIVASVCTGAFLLADAGLLYGRRVTTHWEDLDDLARACPQAEVVRGVRWVDTGPVVTSAGISAGIDMSLHLVARVAGLDLAQATARQMDYEWRAAP</sequence>
<accession>A0A4Y9S2C4</accession>
<dbReference type="InterPro" id="IPR029062">
    <property type="entry name" value="Class_I_gatase-like"/>
</dbReference>
<evidence type="ECO:0000313" key="3">
    <source>
        <dbReference type="Proteomes" id="UP000298438"/>
    </source>
</evidence>
<comment type="caution">
    <text evidence="2">The sequence shown here is derived from an EMBL/GenBank/DDBJ whole genome shotgun (WGS) entry which is preliminary data.</text>
</comment>
<dbReference type="PANTHER" id="PTHR43130">
    <property type="entry name" value="ARAC-FAMILY TRANSCRIPTIONAL REGULATOR"/>
    <property type="match status" value="1"/>
</dbReference>
<name>A0A4Y9S2C4_9BURK</name>
<dbReference type="Gene3D" id="3.40.50.880">
    <property type="match status" value="1"/>
</dbReference>
<dbReference type="OrthoDB" id="9803764at2"/>
<dbReference type="InterPro" id="IPR052158">
    <property type="entry name" value="INH-QAR"/>
</dbReference>
<organism evidence="2 3">
    <name type="scientific">Zemynaea arenosa</name>
    <dbReference type="NCBI Taxonomy" id="2561931"/>
    <lineage>
        <taxon>Bacteria</taxon>
        <taxon>Pseudomonadati</taxon>
        <taxon>Pseudomonadota</taxon>
        <taxon>Betaproteobacteria</taxon>
        <taxon>Burkholderiales</taxon>
        <taxon>Oxalobacteraceae</taxon>
        <taxon>Telluria group</taxon>
        <taxon>Zemynaea</taxon>
    </lineage>
</organism>
<proteinExistence type="predicted"/>
<dbReference type="RefSeq" id="WP_135208625.1">
    <property type="nucleotide sequence ID" value="NZ_SPVF01000232.1"/>
</dbReference>
<dbReference type="InterPro" id="IPR002818">
    <property type="entry name" value="DJ-1/PfpI"/>
</dbReference>
<dbReference type="SUPFAM" id="SSF52317">
    <property type="entry name" value="Class I glutamine amidotransferase-like"/>
    <property type="match status" value="1"/>
</dbReference>
<evidence type="ECO:0000259" key="1">
    <source>
        <dbReference type="Pfam" id="PF01965"/>
    </source>
</evidence>
<dbReference type="PANTHER" id="PTHR43130:SF14">
    <property type="entry name" value="DJ-1_PFPI DOMAIN-CONTAINING PROTEIN"/>
    <property type="match status" value="1"/>
</dbReference>
<dbReference type="Pfam" id="PF01965">
    <property type="entry name" value="DJ-1_PfpI"/>
    <property type="match status" value="1"/>
</dbReference>
<gene>
    <name evidence="2" type="ORF">E4L96_18160</name>
</gene>
<protein>
    <submittedName>
        <fullName evidence="2">DJ-1/PfpI family protein</fullName>
    </submittedName>
</protein>
<dbReference type="GO" id="GO:0006355">
    <property type="term" value="P:regulation of DNA-templated transcription"/>
    <property type="evidence" value="ECO:0007669"/>
    <property type="project" value="TreeGrafter"/>
</dbReference>
<evidence type="ECO:0000313" key="2">
    <source>
        <dbReference type="EMBL" id="TFW15452.1"/>
    </source>
</evidence>
<dbReference type="CDD" id="cd03139">
    <property type="entry name" value="GATase1_PfpI_2"/>
    <property type="match status" value="1"/>
</dbReference>